<protein>
    <submittedName>
        <fullName evidence="1">Uncharacterized protein</fullName>
    </submittedName>
</protein>
<name>A0ABM7VZX4_9ENTR</name>
<gene>
    <name evidence="1" type="ORF">PDTA9734_42920</name>
</gene>
<reference evidence="1 2" key="1">
    <citation type="submission" date="2021-12" db="EMBL/GenBank/DDBJ databases">
        <title>Complete genome sequence of Phytobacter diazotrophicus TA9734.</title>
        <authorList>
            <person name="Kubota H."/>
            <person name="Nakayama Y."/>
            <person name="Ariyoshi T."/>
        </authorList>
    </citation>
    <scope>NUCLEOTIDE SEQUENCE [LARGE SCALE GENOMIC DNA]</scope>
    <source>
        <strain evidence="1 2">TA9734</strain>
    </source>
</reference>
<sequence>MARDGLNGDPSFPSRNRLNIAILLHRLHIIDQSIATRKPDGIMKL</sequence>
<proteinExistence type="predicted"/>
<organism evidence="1 2">
    <name type="scientific">Phytobacter diazotrophicus</name>
    <dbReference type="NCBI Taxonomy" id="395631"/>
    <lineage>
        <taxon>Bacteria</taxon>
        <taxon>Pseudomonadati</taxon>
        <taxon>Pseudomonadota</taxon>
        <taxon>Gammaproteobacteria</taxon>
        <taxon>Enterobacterales</taxon>
        <taxon>Enterobacteriaceae</taxon>
        <taxon>Phytobacter</taxon>
    </lineage>
</organism>
<keyword evidence="2" id="KW-1185">Reference proteome</keyword>
<accession>A0ABM7VZX4</accession>
<evidence type="ECO:0000313" key="1">
    <source>
        <dbReference type="EMBL" id="BDD52805.1"/>
    </source>
</evidence>
<dbReference type="EMBL" id="AP025334">
    <property type="protein sequence ID" value="BDD52805.1"/>
    <property type="molecule type" value="Genomic_DNA"/>
</dbReference>
<dbReference type="Proteomes" id="UP001320460">
    <property type="component" value="Chromosome"/>
</dbReference>
<evidence type="ECO:0000313" key="2">
    <source>
        <dbReference type="Proteomes" id="UP001320460"/>
    </source>
</evidence>